<sequence>MDKLADLGDELYRVEAPASGGVTPRPEVRGDRVWLRVEKHGRGGPAAVQVLLNSRVEWRLRLAGVVSDQLLDLGAGRVTGVELIGGSSRTELRLPRLAGTLTVRLTGGTSELTVRVPDASPARVRAAAGAASVTVYLEGRHGVAAGELISSPSWDRAVDRLYVDLVAAANAVTVAED</sequence>
<organism evidence="1 2">
    <name type="scientific">Micromonospora sicca</name>
    <dbReference type="NCBI Taxonomy" id="2202420"/>
    <lineage>
        <taxon>Bacteria</taxon>
        <taxon>Bacillati</taxon>
        <taxon>Actinomycetota</taxon>
        <taxon>Actinomycetes</taxon>
        <taxon>Micromonosporales</taxon>
        <taxon>Micromonosporaceae</taxon>
        <taxon>Micromonospora</taxon>
    </lineage>
</organism>
<reference evidence="1 2" key="1">
    <citation type="submission" date="2018-05" db="EMBL/GenBank/DDBJ databases">
        <title>Micromonosporas from Atacama Desert.</title>
        <authorList>
            <person name="Carro L."/>
            <person name="Golinska P."/>
            <person name="Klenk H.-P."/>
            <person name="Goodfellow M."/>
        </authorList>
    </citation>
    <scope>NUCLEOTIDE SEQUENCE [LARGE SCALE GENOMIC DNA]</scope>
    <source>
        <strain evidence="1 2">4G51</strain>
    </source>
</reference>
<dbReference type="EMBL" id="QGKS01000432">
    <property type="protein sequence ID" value="PWR08400.1"/>
    <property type="molecule type" value="Genomic_DNA"/>
</dbReference>
<protein>
    <submittedName>
        <fullName evidence="1">Uncharacterized protein</fullName>
    </submittedName>
</protein>
<name>A0A317D2I2_9ACTN</name>
<proteinExistence type="predicted"/>
<accession>A0A317D2I2</accession>
<evidence type="ECO:0000313" key="2">
    <source>
        <dbReference type="Proteomes" id="UP000246050"/>
    </source>
</evidence>
<gene>
    <name evidence="1" type="ORF">DKT69_32785</name>
</gene>
<dbReference type="Proteomes" id="UP000246050">
    <property type="component" value="Unassembled WGS sequence"/>
</dbReference>
<dbReference type="AlphaFoldDB" id="A0A317D2I2"/>
<comment type="caution">
    <text evidence="1">The sequence shown here is derived from an EMBL/GenBank/DDBJ whole genome shotgun (WGS) entry which is preliminary data.</text>
</comment>
<evidence type="ECO:0000313" key="1">
    <source>
        <dbReference type="EMBL" id="PWR08400.1"/>
    </source>
</evidence>